<comment type="caution">
    <text evidence="1">The sequence shown here is derived from an EMBL/GenBank/DDBJ whole genome shotgun (WGS) entry which is preliminary data.</text>
</comment>
<dbReference type="Proteomes" id="UP000635245">
    <property type="component" value="Unassembled WGS sequence"/>
</dbReference>
<protein>
    <recommendedName>
        <fullName evidence="3">Glyoxalase</fullName>
    </recommendedName>
</protein>
<name>A0A934QY60_9PSEU</name>
<proteinExistence type="predicted"/>
<evidence type="ECO:0008006" key="3">
    <source>
        <dbReference type="Google" id="ProtNLM"/>
    </source>
</evidence>
<dbReference type="Gene3D" id="3.10.180.10">
    <property type="entry name" value="2,3-Dihydroxybiphenyl 1,2-Dioxygenase, domain 1"/>
    <property type="match status" value="1"/>
</dbReference>
<sequence length="124" mass="13996">MTILKTYAREFVENIEEALPWFENLHGRKADLRFRFEGFELAAIGDVLLIAGDSENYRHGLGPLIVDDVDATVSELVEHGAEIVSRFVAQTGRGYYVRHGGVTVEYLQWNDEVLNQVLGRRSGT</sequence>
<dbReference type="SUPFAM" id="SSF54593">
    <property type="entry name" value="Glyoxalase/Bleomycin resistance protein/Dihydroxybiphenyl dioxygenase"/>
    <property type="match status" value="1"/>
</dbReference>
<dbReference type="AlphaFoldDB" id="A0A934QY60"/>
<dbReference type="EMBL" id="JAENJH010000006">
    <property type="protein sequence ID" value="MBK1787439.1"/>
    <property type="molecule type" value="Genomic_DNA"/>
</dbReference>
<evidence type="ECO:0000313" key="1">
    <source>
        <dbReference type="EMBL" id="MBK1787439.1"/>
    </source>
</evidence>
<dbReference type="InterPro" id="IPR029068">
    <property type="entry name" value="Glyas_Bleomycin-R_OHBP_Dase"/>
</dbReference>
<gene>
    <name evidence="1" type="ORF">JHE00_24205</name>
</gene>
<evidence type="ECO:0000313" key="2">
    <source>
        <dbReference type="Proteomes" id="UP000635245"/>
    </source>
</evidence>
<keyword evidence="2" id="KW-1185">Reference proteome</keyword>
<organism evidence="1 2">
    <name type="scientific">Prauserella cavernicola</name>
    <dbReference type="NCBI Taxonomy" id="2800127"/>
    <lineage>
        <taxon>Bacteria</taxon>
        <taxon>Bacillati</taxon>
        <taxon>Actinomycetota</taxon>
        <taxon>Actinomycetes</taxon>
        <taxon>Pseudonocardiales</taxon>
        <taxon>Pseudonocardiaceae</taxon>
        <taxon>Prauserella</taxon>
    </lineage>
</organism>
<accession>A0A934QY60</accession>
<dbReference type="RefSeq" id="WP_200322036.1">
    <property type="nucleotide sequence ID" value="NZ_JAENJH010000006.1"/>
</dbReference>
<reference evidence="1" key="1">
    <citation type="submission" date="2020-12" db="EMBL/GenBank/DDBJ databases">
        <title>Prauserella sp. ASG 168, a novel actinomycete isolated from cave rock.</title>
        <authorList>
            <person name="Suriyachadkun C."/>
        </authorList>
    </citation>
    <scope>NUCLEOTIDE SEQUENCE</scope>
    <source>
        <strain evidence="1">ASG 168</strain>
    </source>
</reference>